<proteinExistence type="predicted"/>
<gene>
    <name evidence="1" type="ORF">JRA39_002185</name>
</gene>
<reference evidence="1" key="1">
    <citation type="submission" date="2024-02" db="EMBL/GenBank/DDBJ databases">
        <authorList>
            <consortium name="Clinical and Environmental Microbiology Branch: Whole genome sequencing antimicrobial resistance pathogens in the healthcare setting"/>
        </authorList>
    </citation>
    <scope>NUCLEOTIDE SEQUENCE</scope>
    <source>
        <strain evidence="1">2020GO-00142</strain>
    </source>
</reference>
<accession>A0AAI9I027</accession>
<comment type="caution">
    <text evidence="1">The sequence shown here is derived from an EMBL/GenBank/DDBJ whole genome shotgun (WGS) entry which is preliminary data.</text>
</comment>
<evidence type="ECO:0000313" key="1">
    <source>
        <dbReference type="EMBL" id="EMP9433130.1"/>
    </source>
</evidence>
<organism evidence="1">
    <name type="scientific">Providencia stuartii</name>
    <dbReference type="NCBI Taxonomy" id="588"/>
    <lineage>
        <taxon>Bacteria</taxon>
        <taxon>Pseudomonadati</taxon>
        <taxon>Pseudomonadota</taxon>
        <taxon>Gammaproteobacteria</taxon>
        <taxon>Enterobacterales</taxon>
        <taxon>Morganellaceae</taxon>
        <taxon>Providencia</taxon>
    </lineage>
</organism>
<dbReference type="EMBL" id="AAZDVE040000014">
    <property type="protein sequence ID" value="EMP9433130.1"/>
    <property type="molecule type" value="Genomic_DNA"/>
</dbReference>
<sequence length="332" mass="38551">MRVSNKSVMDITTLNNRAVEPRKISKITAQNLFSFPFFKKKPQQHIPHLNEIFYPPASYFSHITQAVETQQHRTLSSQSISVLCRSENYRYTIKPENYSFKIISFKINEKPPISFVSDIQRFRLNYITDKNQTIRLTTSQDVANRFSSNTLPIMKFIEQTYQDDLRKTLDKLIIDKSQYKLLCLDGVNNHEINIGKVASSNAIDSEFGFQGLRNLSSILDMDVENIIQTYRVLEDQNKLQEMPVKVLVDHLLLRDLNNGSVLLLKQKLADIYETTYQVTSNKCFELINIKNKQSYSNIKIKTSTASVITLYKKKNQFIMKYVNAPLTVNIKR</sequence>
<name>A0AAI9I027_PROST</name>
<dbReference type="AlphaFoldDB" id="A0AAI9I027"/>
<protein>
    <submittedName>
        <fullName evidence="1">Uncharacterized protein</fullName>
    </submittedName>
</protein>